<keyword evidence="3" id="KW-0808">Transferase</keyword>
<comment type="caution">
    <text evidence="10">The sequence shown here is derived from an EMBL/GenBank/DDBJ whole genome shotgun (WGS) entry which is preliminary data.</text>
</comment>
<evidence type="ECO:0000313" key="10">
    <source>
        <dbReference type="EMBL" id="KAK7043816.1"/>
    </source>
</evidence>
<evidence type="ECO:0000256" key="5">
    <source>
        <dbReference type="ARBA" id="ARBA00022723"/>
    </source>
</evidence>
<keyword evidence="8" id="KW-0460">Magnesium</keyword>
<dbReference type="EMBL" id="JAXCGZ010021802">
    <property type="protein sequence ID" value="KAK7043816.1"/>
    <property type="molecule type" value="Genomic_DNA"/>
</dbReference>
<sequence length="564" mass="64129">MCNSDKEFRIDAKVNDPTLNQMINEDVYMAGESPKSSFSLIKDIRSKDWKLSSEVFLNFPLDPISENYVRRNVKNAIFSRVKPTKLQGQIFLAGISPSALDLIDLDPSVILDTKFQEFASGSWIHPSSFPLAHRYGGYQFGWWAEQLGDGRAHLLGHYVNRNGSWWELQLKGSGKTPYSRDGDGRAVVRSSVREFLAAEYMDALGFRTSRCASIVVGDELALRDQFYNGNLEMEKTAVVLRLSPTWFRFGSLEILSKKNELENLRFLVDHIIAKHFKSISTEHPDRYLSFLSTVVEDTAEMIAQWQSIGFAHGVMNTDNMSILSLTIDYGPFGFMDAYNPSFVPNSSDDDGMYSYKNQPKIGFSNIRKLSEALQPLLMPYQMGQIKNILAGYDHHFQLAYLKQFSKKLGLKSLSLQDGIIVNRLLEMMADNKADFTMTFWELGNITLGDLENKKVPKGFWALKKIVKDKRFPEFIQLYKTKLQEDGITENSRQSLMTANNPRYVLRNWIAQQTIEEVERGNYSALEEVLGILRNPFIFQKAAEGKGFANSPPVWSTSLKVSCSS</sequence>
<dbReference type="AlphaFoldDB" id="A0AAN8WPK3"/>
<dbReference type="GO" id="GO:0016779">
    <property type="term" value="F:nucleotidyltransferase activity"/>
    <property type="evidence" value="ECO:0007669"/>
    <property type="project" value="UniProtKB-KW"/>
</dbReference>
<evidence type="ECO:0000256" key="2">
    <source>
        <dbReference type="ARBA" id="ARBA00009747"/>
    </source>
</evidence>
<evidence type="ECO:0000313" key="11">
    <source>
        <dbReference type="Proteomes" id="UP001381693"/>
    </source>
</evidence>
<dbReference type="Proteomes" id="UP001381693">
    <property type="component" value="Unassembled WGS sequence"/>
</dbReference>
<evidence type="ECO:0000256" key="3">
    <source>
        <dbReference type="ARBA" id="ARBA00022679"/>
    </source>
</evidence>
<dbReference type="NCBIfam" id="NF000658">
    <property type="entry name" value="PRK00029.1"/>
    <property type="match status" value="1"/>
</dbReference>
<protein>
    <recommendedName>
        <fullName evidence="9">Selenoprotein O</fullName>
    </recommendedName>
</protein>
<dbReference type="GO" id="GO:0005524">
    <property type="term" value="F:ATP binding"/>
    <property type="evidence" value="ECO:0007669"/>
    <property type="project" value="UniProtKB-KW"/>
</dbReference>
<dbReference type="GO" id="GO:0046872">
    <property type="term" value="F:metal ion binding"/>
    <property type="evidence" value="ECO:0007669"/>
    <property type="project" value="UniProtKB-KW"/>
</dbReference>
<name>A0AAN8WPK3_HALRR</name>
<evidence type="ECO:0000256" key="7">
    <source>
        <dbReference type="ARBA" id="ARBA00022840"/>
    </source>
</evidence>
<organism evidence="10 11">
    <name type="scientific">Halocaridina rubra</name>
    <name type="common">Hawaiian red shrimp</name>
    <dbReference type="NCBI Taxonomy" id="373956"/>
    <lineage>
        <taxon>Eukaryota</taxon>
        <taxon>Metazoa</taxon>
        <taxon>Ecdysozoa</taxon>
        <taxon>Arthropoda</taxon>
        <taxon>Crustacea</taxon>
        <taxon>Multicrustacea</taxon>
        <taxon>Malacostraca</taxon>
        <taxon>Eumalacostraca</taxon>
        <taxon>Eucarida</taxon>
        <taxon>Decapoda</taxon>
        <taxon>Pleocyemata</taxon>
        <taxon>Caridea</taxon>
        <taxon>Atyoidea</taxon>
        <taxon>Atyidae</taxon>
        <taxon>Halocaridina</taxon>
    </lineage>
</organism>
<dbReference type="PANTHER" id="PTHR12153">
    <property type="entry name" value="SELENOPROTEIN O"/>
    <property type="match status" value="1"/>
</dbReference>
<evidence type="ECO:0000256" key="9">
    <source>
        <dbReference type="ARBA" id="ARBA00031547"/>
    </source>
</evidence>
<dbReference type="PANTHER" id="PTHR12153:SF18">
    <property type="entry name" value="SELENOPROTEIN O"/>
    <property type="match status" value="1"/>
</dbReference>
<evidence type="ECO:0000256" key="6">
    <source>
        <dbReference type="ARBA" id="ARBA00022741"/>
    </source>
</evidence>
<reference evidence="10 11" key="1">
    <citation type="submission" date="2023-11" db="EMBL/GenBank/DDBJ databases">
        <title>Halocaridina rubra genome assembly.</title>
        <authorList>
            <person name="Smith C."/>
        </authorList>
    </citation>
    <scope>NUCLEOTIDE SEQUENCE [LARGE SCALE GENOMIC DNA]</scope>
    <source>
        <strain evidence="10">EP-1</strain>
        <tissue evidence="10">Whole</tissue>
    </source>
</reference>
<proteinExistence type="inferred from homology"/>
<comment type="similarity">
    <text evidence="2">Belongs to the SELO family.</text>
</comment>
<keyword evidence="7" id="KW-0067">ATP-binding</keyword>
<evidence type="ECO:0000256" key="4">
    <source>
        <dbReference type="ARBA" id="ARBA00022695"/>
    </source>
</evidence>
<dbReference type="Pfam" id="PF02696">
    <property type="entry name" value="SelO"/>
    <property type="match status" value="1"/>
</dbReference>
<keyword evidence="4" id="KW-0548">Nucleotidyltransferase</keyword>
<evidence type="ECO:0000256" key="8">
    <source>
        <dbReference type="ARBA" id="ARBA00022842"/>
    </source>
</evidence>
<comment type="cofactor">
    <cofactor evidence="1">
        <name>Mg(2+)</name>
        <dbReference type="ChEBI" id="CHEBI:18420"/>
    </cofactor>
</comment>
<gene>
    <name evidence="10" type="ORF">SK128_000112</name>
</gene>
<accession>A0AAN8WPK3</accession>
<keyword evidence="5" id="KW-0479">Metal-binding</keyword>
<evidence type="ECO:0000256" key="1">
    <source>
        <dbReference type="ARBA" id="ARBA00001946"/>
    </source>
</evidence>
<dbReference type="HAMAP" id="MF_00692">
    <property type="entry name" value="SelO"/>
    <property type="match status" value="1"/>
</dbReference>
<keyword evidence="6" id="KW-0547">Nucleotide-binding</keyword>
<keyword evidence="11" id="KW-1185">Reference proteome</keyword>
<dbReference type="InterPro" id="IPR003846">
    <property type="entry name" value="SelO"/>
</dbReference>